<name>A0A3R8S5A3_9BURK</name>
<evidence type="ECO:0000256" key="5">
    <source>
        <dbReference type="ARBA" id="ARBA00013198"/>
    </source>
</evidence>
<protein>
    <recommendedName>
        <fullName evidence="6 7">6-phosphogluconolactonase</fullName>
        <shortName evidence="7">6PGL</shortName>
        <ecNumber evidence="5 7">3.1.1.31</ecNumber>
    </recommendedName>
</protein>
<dbReference type="PANTHER" id="PTHR11054">
    <property type="entry name" value="6-PHOSPHOGLUCONOLACTONASE"/>
    <property type="match status" value="1"/>
</dbReference>
<evidence type="ECO:0000313" key="9">
    <source>
        <dbReference type="EMBL" id="RRS02699.1"/>
    </source>
</evidence>
<dbReference type="Proteomes" id="UP000269265">
    <property type="component" value="Unassembled WGS sequence"/>
</dbReference>
<dbReference type="CDD" id="cd01400">
    <property type="entry name" value="6PGL"/>
    <property type="match status" value="1"/>
</dbReference>
<accession>A0A3R8S5A3</accession>
<dbReference type="InterPro" id="IPR039104">
    <property type="entry name" value="6PGL"/>
</dbReference>
<proteinExistence type="inferred from homology"/>
<dbReference type="RefSeq" id="WP_125244893.1">
    <property type="nucleotide sequence ID" value="NZ_RSED01000019.1"/>
</dbReference>
<dbReference type="OrthoDB" id="9810967at2"/>
<dbReference type="Gene3D" id="3.40.50.1360">
    <property type="match status" value="1"/>
</dbReference>
<gene>
    <name evidence="7 9" type="primary">pgl</name>
    <name evidence="9" type="ORF">EIP75_19125</name>
</gene>
<evidence type="ECO:0000313" key="10">
    <source>
        <dbReference type="Proteomes" id="UP000269265"/>
    </source>
</evidence>
<dbReference type="InterPro" id="IPR005900">
    <property type="entry name" value="6-phosphogluconolactonase_DevB"/>
</dbReference>
<reference evidence="9 10" key="1">
    <citation type="submission" date="2018-12" db="EMBL/GenBank/DDBJ databases">
        <title>The whole draft genome of Aquabacterium sp. SJQ9.</title>
        <authorList>
            <person name="Sun L."/>
            <person name="Gao X."/>
            <person name="Chen W."/>
            <person name="Huang K."/>
        </authorList>
    </citation>
    <scope>NUCLEOTIDE SEQUENCE [LARGE SCALE GENOMIC DNA]</scope>
    <source>
        <strain evidence="9 10">SJQ9</strain>
    </source>
</reference>
<comment type="catalytic activity">
    <reaction evidence="1 7">
        <text>6-phospho-D-glucono-1,5-lactone + H2O = 6-phospho-D-gluconate + H(+)</text>
        <dbReference type="Rhea" id="RHEA:12556"/>
        <dbReference type="ChEBI" id="CHEBI:15377"/>
        <dbReference type="ChEBI" id="CHEBI:15378"/>
        <dbReference type="ChEBI" id="CHEBI:57955"/>
        <dbReference type="ChEBI" id="CHEBI:58759"/>
        <dbReference type="EC" id="3.1.1.31"/>
    </reaction>
</comment>
<evidence type="ECO:0000256" key="4">
    <source>
        <dbReference type="ARBA" id="ARBA00010662"/>
    </source>
</evidence>
<dbReference type="EMBL" id="RSED01000019">
    <property type="protein sequence ID" value="RRS02699.1"/>
    <property type="molecule type" value="Genomic_DNA"/>
</dbReference>
<dbReference type="InterPro" id="IPR037171">
    <property type="entry name" value="NagB/RpiA_transferase-like"/>
</dbReference>
<organism evidence="9 10">
    <name type="scientific">Aquabacterium soli</name>
    <dbReference type="NCBI Taxonomy" id="2493092"/>
    <lineage>
        <taxon>Bacteria</taxon>
        <taxon>Pseudomonadati</taxon>
        <taxon>Pseudomonadota</taxon>
        <taxon>Betaproteobacteria</taxon>
        <taxon>Burkholderiales</taxon>
        <taxon>Aquabacterium</taxon>
    </lineage>
</organism>
<evidence type="ECO:0000256" key="1">
    <source>
        <dbReference type="ARBA" id="ARBA00000832"/>
    </source>
</evidence>
<dbReference type="NCBIfam" id="TIGR01198">
    <property type="entry name" value="pgl"/>
    <property type="match status" value="1"/>
</dbReference>
<dbReference type="GO" id="GO:0006098">
    <property type="term" value="P:pentose-phosphate shunt"/>
    <property type="evidence" value="ECO:0007669"/>
    <property type="project" value="UniProtKB-UniPathway"/>
</dbReference>
<dbReference type="InterPro" id="IPR006148">
    <property type="entry name" value="Glc/Gal-6P_isomerase"/>
</dbReference>
<dbReference type="Pfam" id="PF01182">
    <property type="entry name" value="Glucosamine_iso"/>
    <property type="match status" value="1"/>
</dbReference>
<comment type="caution">
    <text evidence="9">The sequence shown here is derived from an EMBL/GenBank/DDBJ whole genome shotgun (WGS) entry which is preliminary data.</text>
</comment>
<dbReference type="PANTHER" id="PTHR11054:SF0">
    <property type="entry name" value="6-PHOSPHOGLUCONOLACTONASE"/>
    <property type="match status" value="1"/>
</dbReference>
<evidence type="ECO:0000256" key="2">
    <source>
        <dbReference type="ARBA" id="ARBA00002681"/>
    </source>
</evidence>
<keyword evidence="7 9" id="KW-0378">Hydrolase</keyword>
<dbReference type="GO" id="GO:0005975">
    <property type="term" value="P:carbohydrate metabolic process"/>
    <property type="evidence" value="ECO:0007669"/>
    <property type="project" value="UniProtKB-UniRule"/>
</dbReference>
<comment type="pathway">
    <text evidence="3 7">Carbohydrate degradation; pentose phosphate pathway; D-ribulose 5-phosphate from D-glucose 6-phosphate (oxidative stage): step 2/3.</text>
</comment>
<dbReference type="GO" id="GO:0017057">
    <property type="term" value="F:6-phosphogluconolactonase activity"/>
    <property type="evidence" value="ECO:0007669"/>
    <property type="project" value="UniProtKB-UniRule"/>
</dbReference>
<keyword evidence="10" id="KW-1185">Reference proteome</keyword>
<evidence type="ECO:0000256" key="3">
    <source>
        <dbReference type="ARBA" id="ARBA00004961"/>
    </source>
</evidence>
<feature type="domain" description="Glucosamine/galactosamine-6-phosphate isomerase" evidence="8">
    <location>
        <begin position="14"/>
        <end position="223"/>
    </location>
</feature>
<evidence type="ECO:0000259" key="8">
    <source>
        <dbReference type="Pfam" id="PF01182"/>
    </source>
</evidence>
<dbReference type="UniPathway" id="UPA00115">
    <property type="reaction ID" value="UER00409"/>
</dbReference>
<dbReference type="AlphaFoldDB" id="A0A3R8S5A3"/>
<evidence type="ECO:0000256" key="6">
    <source>
        <dbReference type="ARBA" id="ARBA00020337"/>
    </source>
</evidence>
<dbReference type="SUPFAM" id="SSF100950">
    <property type="entry name" value="NagB/RpiA/CoA transferase-like"/>
    <property type="match status" value="1"/>
</dbReference>
<comment type="similarity">
    <text evidence="4 7">Belongs to the glucosamine/galactosamine-6-phosphate isomerase family. 6-phosphogluconolactonase subfamily.</text>
</comment>
<evidence type="ECO:0000256" key="7">
    <source>
        <dbReference type="RuleBase" id="RU365095"/>
    </source>
</evidence>
<dbReference type="EC" id="3.1.1.31" evidence="5 7"/>
<comment type="function">
    <text evidence="2 7">Hydrolysis of 6-phosphogluconolactone to 6-phosphogluconate.</text>
</comment>
<sequence length="234" mass="25123">MGGNAGPVLHRAADAASLAIEVAQAVEAGLREALAERGRATLVVSGGSTPVPMWQRLSMAELDWTHVTITLADERWVPVDDPASNEALVRRHLLRNEAAWARWVPLYNGMDTPEAAQPAVESRLATIGWPADVVVLGMGGDGHTASWFPGQVMDAVWQAHCAAVGVPPAPNVPEPRMTLTPRTLLDARHMLLHLTGADKELVLARALTPGNTVELPVRRALHESKAVCHVYHAP</sequence>